<dbReference type="GO" id="GO:0006281">
    <property type="term" value="P:DNA repair"/>
    <property type="evidence" value="ECO:0007669"/>
    <property type="project" value="UniProtKB-KW"/>
</dbReference>
<proteinExistence type="inferred from homology"/>
<keyword evidence="20" id="KW-1185">Reference proteome</keyword>
<comment type="catalytic activity">
    <reaction evidence="11">
        <text>8-oxo-GTP + H2O = 8-oxo-GMP + diphosphate + H(+)</text>
        <dbReference type="Rhea" id="RHEA:67616"/>
        <dbReference type="ChEBI" id="CHEBI:15377"/>
        <dbReference type="ChEBI" id="CHEBI:15378"/>
        <dbReference type="ChEBI" id="CHEBI:33019"/>
        <dbReference type="ChEBI" id="CHEBI:143553"/>
        <dbReference type="ChEBI" id="CHEBI:145694"/>
    </reaction>
</comment>
<evidence type="ECO:0000256" key="6">
    <source>
        <dbReference type="ARBA" id="ARBA00022763"/>
    </source>
</evidence>
<evidence type="ECO:0000256" key="10">
    <source>
        <dbReference type="ARBA" id="ARBA00035861"/>
    </source>
</evidence>
<evidence type="ECO:0000256" key="13">
    <source>
        <dbReference type="ARBA" id="ARBA00040794"/>
    </source>
</evidence>
<dbReference type="PROSITE" id="PS51462">
    <property type="entry name" value="NUDIX"/>
    <property type="match status" value="1"/>
</dbReference>
<keyword evidence="5" id="KW-0479">Metal-binding</keyword>
<evidence type="ECO:0000256" key="11">
    <source>
        <dbReference type="ARBA" id="ARBA00036904"/>
    </source>
</evidence>
<dbReference type="Pfam" id="PF00293">
    <property type="entry name" value="NUDIX"/>
    <property type="match status" value="1"/>
</dbReference>
<evidence type="ECO:0000256" key="7">
    <source>
        <dbReference type="ARBA" id="ARBA00022801"/>
    </source>
</evidence>
<evidence type="ECO:0000313" key="19">
    <source>
        <dbReference type="EMBL" id="SFI41938.1"/>
    </source>
</evidence>
<dbReference type="InterPro" id="IPR000086">
    <property type="entry name" value="NUDIX_hydrolase_dom"/>
</dbReference>
<dbReference type="PANTHER" id="PTHR47707">
    <property type="entry name" value="8-OXO-DGTP DIPHOSPHATASE"/>
    <property type="match status" value="1"/>
</dbReference>
<dbReference type="GO" id="GO:0006260">
    <property type="term" value="P:DNA replication"/>
    <property type="evidence" value="ECO:0007669"/>
    <property type="project" value="UniProtKB-KW"/>
</dbReference>
<comment type="similarity">
    <text evidence="2 17">Belongs to the Nudix hydrolase family.</text>
</comment>
<dbReference type="Gene3D" id="3.90.79.10">
    <property type="entry name" value="Nucleoside Triphosphate Pyrophosphohydrolase"/>
    <property type="match status" value="1"/>
</dbReference>
<keyword evidence="9" id="KW-0234">DNA repair</keyword>
<comment type="catalytic activity">
    <reaction evidence="10">
        <text>8-oxo-dGTP + H2O = 8-oxo-dGMP + diphosphate + H(+)</text>
        <dbReference type="Rhea" id="RHEA:31575"/>
        <dbReference type="ChEBI" id="CHEBI:15377"/>
        <dbReference type="ChEBI" id="CHEBI:15378"/>
        <dbReference type="ChEBI" id="CHEBI:33019"/>
        <dbReference type="ChEBI" id="CHEBI:63224"/>
        <dbReference type="ChEBI" id="CHEBI:77896"/>
        <dbReference type="EC" id="3.6.1.55"/>
    </reaction>
</comment>
<keyword evidence="3" id="KW-0515">Mutator protein</keyword>
<evidence type="ECO:0000256" key="14">
    <source>
        <dbReference type="ARBA" id="ARBA00041592"/>
    </source>
</evidence>
<evidence type="ECO:0000259" key="18">
    <source>
        <dbReference type="PROSITE" id="PS51462"/>
    </source>
</evidence>
<dbReference type="STRING" id="420953.SAMN05192543_10328"/>
<dbReference type="GO" id="GO:0044716">
    <property type="term" value="F:8-oxo-GDP phosphatase activity"/>
    <property type="evidence" value="ECO:0007669"/>
    <property type="project" value="TreeGrafter"/>
</dbReference>
<evidence type="ECO:0000256" key="2">
    <source>
        <dbReference type="ARBA" id="ARBA00005582"/>
    </source>
</evidence>
<evidence type="ECO:0000256" key="4">
    <source>
        <dbReference type="ARBA" id="ARBA00022705"/>
    </source>
</evidence>
<reference evidence="19 20" key="1">
    <citation type="submission" date="2016-10" db="EMBL/GenBank/DDBJ databases">
        <authorList>
            <person name="de Groot N.N."/>
        </authorList>
    </citation>
    <scope>NUCLEOTIDE SEQUENCE [LARGE SCALE GENOMIC DNA]</scope>
    <source>
        <strain evidence="19 20">LMG 23650</strain>
    </source>
</reference>
<dbReference type="PANTHER" id="PTHR47707:SF1">
    <property type="entry name" value="NUDIX HYDROLASE FAMILY PROTEIN"/>
    <property type="match status" value="1"/>
</dbReference>
<evidence type="ECO:0000256" key="12">
    <source>
        <dbReference type="ARBA" id="ARBA00038905"/>
    </source>
</evidence>
<dbReference type="InterPro" id="IPR020084">
    <property type="entry name" value="NUDIX_hydrolase_CS"/>
</dbReference>
<evidence type="ECO:0000256" key="16">
    <source>
        <dbReference type="ARBA" id="ARBA00042798"/>
    </source>
</evidence>
<gene>
    <name evidence="19" type="ORF">SAMN05192543_10328</name>
</gene>
<dbReference type="RefSeq" id="WP_091010971.1">
    <property type="nucleotide sequence ID" value="NZ_CP041745.1"/>
</dbReference>
<dbReference type="EC" id="3.6.1.55" evidence="12"/>
<keyword evidence="7 17" id="KW-0378">Hydrolase</keyword>
<evidence type="ECO:0000256" key="1">
    <source>
        <dbReference type="ARBA" id="ARBA00001946"/>
    </source>
</evidence>
<dbReference type="SUPFAM" id="SSF55811">
    <property type="entry name" value="Nudix"/>
    <property type="match status" value="1"/>
</dbReference>
<dbReference type="AlphaFoldDB" id="A0A1I3I1P2"/>
<dbReference type="OrthoDB" id="9810648at2"/>
<accession>A0A1I3I1P2</accession>
<keyword evidence="8" id="KW-0460">Magnesium</keyword>
<evidence type="ECO:0000256" key="8">
    <source>
        <dbReference type="ARBA" id="ARBA00022842"/>
    </source>
</evidence>
<sequence length="138" mass="15277">MTGAVEPTPARPVTEVAVGVLVQPDGRYLLAQRPAGKPYEGYWEFPGGKLEPGESVEAALARELHEELGIDVQASHRWHTLEHDYPHAYVRLYFCKVTAWTGEPHGREGQAFVWQTLPADVAPLLPATIPVLEWLAAE</sequence>
<keyword evidence="6" id="KW-0227">DNA damage</keyword>
<evidence type="ECO:0000256" key="9">
    <source>
        <dbReference type="ARBA" id="ARBA00023204"/>
    </source>
</evidence>
<dbReference type="GO" id="GO:0008413">
    <property type="term" value="F:8-oxo-7,8-dihydroguanosine triphosphate pyrophosphatase activity"/>
    <property type="evidence" value="ECO:0007669"/>
    <property type="project" value="TreeGrafter"/>
</dbReference>
<evidence type="ECO:0000256" key="17">
    <source>
        <dbReference type="RuleBase" id="RU003476"/>
    </source>
</evidence>
<dbReference type="Proteomes" id="UP000199548">
    <property type="component" value="Unassembled WGS sequence"/>
</dbReference>
<keyword evidence="4" id="KW-0235">DNA replication</keyword>
<dbReference type="PROSITE" id="PS00893">
    <property type="entry name" value="NUDIX_BOX"/>
    <property type="match status" value="1"/>
</dbReference>
<organism evidence="19 20">
    <name type="scientific">Paraburkholderia megapolitana</name>
    <dbReference type="NCBI Taxonomy" id="420953"/>
    <lineage>
        <taxon>Bacteria</taxon>
        <taxon>Pseudomonadati</taxon>
        <taxon>Pseudomonadota</taxon>
        <taxon>Betaproteobacteria</taxon>
        <taxon>Burkholderiales</taxon>
        <taxon>Burkholderiaceae</taxon>
        <taxon>Paraburkholderia</taxon>
    </lineage>
</organism>
<feature type="domain" description="Nudix hydrolase" evidence="18">
    <location>
        <begin position="12"/>
        <end position="137"/>
    </location>
</feature>
<dbReference type="InterPro" id="IPR020476">
    <property type="entry name" value="Nudix_hydrolase"/>
</dbReference>
<protein>
    <recommendedName>
        <fullName evidence="13">8-oxo-dGTP diphosphatase</fullName>
        <ecNumber evidence="12">3.6.1.55</ecNumber>
    </recommendedName>
    <alternativeName>
        <fullName evidence="16">7,8-dihydro-8-oxoguanine-triphosphatase</fullName>
    </alternativeName>
    <alternativeName>
        <fullName evidence="15">Mutator protein MutT</fullName>
    </alternativeName>
    <alternativeName>
        <fullName evidence="14">dGTP pyrophosphohydrolase</fullName>
    </alternativeName>
</protein>
<comment type="cofactor">
    <cofactor evidence="1">
        <name>Mg(2+)</name>
        <dbReference type="ChEBI" id="CHEBI:18420"/>
    </cofactor>
</comment>
<dbReference type="InterPro" id="IPR047127">
    <property type="entry name" value="MutT-like"/>
</dbReference>
<dbReference type="InterPro" id="IPR015797">
    <property type="entry name" value="NUDIX_hydrolase-like_dom_sf"/>
</dbReference>
<evidence type="ECO:0000256" key="15">
    <source>
        <dbReference type="ARBA" id="ARBA00041979"/>
    </source>
</evidence>
<evidence type="ECO:0000256" key="3">
    <source>
        <dbReference type="ARBA" id="ARBA00022457"/>
    </source>
</evidence>
<name>A0A1I3I1P2_9BURK</name>
<evidence type="ECO:0000313" key="20">
    <source>
        <dbReference type="Proteomes" id="UP000199548"/>
    </source>
</evidence>
<evidence type="ECO:0000256" key="5">
    <source>
        <dbReference type="ARBA" id="ARBA00022723"/>
    </source>
</evidence>
<dbReference type="GO" id="GO:0046872">
    <property type="term" value="F:metal ion binding"/>
    <property type="evidence" value="ECO:0007669"/>
    <property type="project" value="UniProtKB-KW"/>
</dbReference>
<dbReference type="EMBL" id="FOQU01000003">
    <property type="protein sequence ID" value="SFI41938.1"/>
    <property type="molecule type" value="Genomic_DNA"/>
</dbReference>
<dbReference type="GO" id="GO:0035539">
    <property type="term" value="F:8-oxo-7,8-dihydrodeoxyguanosine triphosphate pyrophosphatase activity"/>
    <property type="evidence" value="ECO:0007669"/>
    <property type="project" value="UniProtKB-EC"/>
</dbReference>
<dbReference type="PRINTS" id="PR00502">
    <property type="entry name" value="NUDIXFAMILY"/>
</dbReference>
<dbReference type="GO" id="GO:0044715">
    <property type="term" value="F:8-oxo-dGDP phosphatase activity"/>
    <property type="evidence" value="ECO:0007669"/>
    <property type="project" value="TreeGrafter"/>
</dbReference>
<dbReference type="CDD" id="cd03425">
    <property type="entry name" value="NUDIX_MutT_NudA_like"/>
    <property type="match status" value="1"/>
</dbReference>